<dbReference type="PANTHER" id="PTHR12697">
    <property type="entry name" value="PBS LYASE HEAT-LIKE PROTEIN"/>
    <property type="match status" value="1"/>
</dbReference>
<organism evidence="1 2">
    <name type="scientific">Geodia barretti</name>
    <name type="common">Barrett's horny sponge</name>
    <dbReference type="NCBI Taxonomy" id="519541"/>
    <lineage>
        <taxon>Eukaryota</taxon>
        <taxon>Metazoa</taxon>
        <taxon>Porifera</taxon>
        <taxon>Demospongiae</taxon>
        <taxon>Heteroscleromorpha</taxon>
        <taxon>Tetractinellida</taxon>
        <taxon>Astrophorina</taxon>
        <taxon>Geodiidae</taxon>
        <taxon>Geodia</taxon>
    </lineage>
</organism>
<keyword evidence="2" id="KW-1185">Reference proteome</keyword>
<dbReference type="GO" id="GO:0016491">
    <property type="term" value="F:oxidoreductase activity"/>
    <property type="evidence" value="ECO:0007669"/>
    <property type="project" value="TreeGrafter"/>
</dbReference>
<accession>A0AA35RUG9</accession>
<dbReference type="Pfam" id="PF13646">
    <property type="entry name" value="HEAT_2"/>
    <property type="match status" value="1"/>
</dbReference>
<proteinExistence type="predicted"/>
<protein>
    <recommendedName>
        <fullName evidence="3">HEAT repeat domain-containing protein</fullName>
    </recommendedName>
</protein>
<dbReference type="EMBL" id="CASHTH010001673">
    <property type="protein sequence ID" value="CAI8017953.1"/>
    <property type="molecule type" value="Genomic_DNA"/>
</dbReference>
<dbReference type="InterPro" id="IPR011989">
    <property type="entry name" value="ARM-like"/>
</dbReference>
<dbReference type="AlphaFoldDB" id="A0AA35RUG9"/>
<dbReference type="SUPFAM" id="SSF48371">
    <property type="entry name" value="ARM repeat"/>
    <property type="match status" value="1"/>
</dbReference>
<evidence type="ECO:0000313" key="2">
    <source>
        <dbReference type="Proteomes" id="UP001174909"/>
    </source>
</evidence>
<evidence type="ECO:0008006" key="3">
    <source>
        <dbReference type="Google" id="ProtNLM"/>
    </source>
</evidence>
<dbReference type="PANTHER" id="PTHR12697:SF5">
    <property type="entry name" value="DEOXYHYPUSINE HYDROXYLASE"/>
    <property type="match status" value="1"/>
</dbReference>
<comment type="caution">
    <text evidence="1">The sequence shown here is derived from an EMBL/GenBank/DDBJ whole genome shotgun (WGS) entry which is preliminary data.</text>
</comment>
<dbReference type="Proteomes" id="UP001174909">
    <property type="component" value="Unassembled WGS sequence"/>
</dbReference>
<evidence type="ECO:0000313" key="1">
    <source>
        <dbReference type="EMBL" id="CAI8017953.1"/>
    </source>
</evidence>
<dbReference type="SMART" id="SM00567">
    <property type="entry name" value="EZ_HEAT"/>
    <property type="match status" value="4"/>
</dbReference>
<name>A0AA35RUG9_GEOBA</name>
<reference evidence="1" key="1">
    <citation type="submission" date="2023-03" db="EMBL/GenBank/DDBJ databases">
        <authorList>
            <person name="Steffen K."/>
            <person name="Cardenas P."/>
        </authorList>
    </citation>
    <scope>NUCLEOTIDE SEQUENCE</scope>
</reference>
<dbReference type="InterPro" id="IPR016024">
    <property type="entry name" value="ARM-type_fold"/>
</dbReference>
<dbReference type="Gene3D" id="1.25.10.10">
    <property type="entry name" value="Leucine-rich Repeat Variant"/>
    <property type="match status" value="1"/>
</dbReference>
<dbReference type="InterPro" id="IPR004155">
    <property type="entry name" value="PBS_lyase_HEAT"/>
</dbReference>
<sequence length="204" mass="22229">MTRETVDSASNLSVPQKVRKLIKWFSHRDGPVRNWRYIPAHVLLRKLQSESAEMRAYAAEGLGGVGGVHAVAPLINALNDSNSTVRRFAISSLGKIRDARAIDVLVPFLQDEEADMRCAAVVALGEVGLGEERFSVPPVQVIEALINSVTDTDRAVCSAAVVALGRIGSPQAISALNELAETTESEWVRRYVSEALHQIEEQNT</sequence>
<dbReference type="Pfam" id="PF03130">
    <property type="entry name" value="HEAT_PBS"/>
    <property type="match status" value="1"/>
</dbReference>
<gene>
    <name evidence="1" type="ORF">GBAR_LOCUS10841</name>
</gene>